<dbReference type="SUPFAM" id="SSF48498">
    <property type="entry name" value="Tetracyclin repressor-like, C-terminal domain"/>
    <property type="match status" value="1"/>
</dbReference>
<evidence type="ECO:0000256" key="4">
    <source>
        <dbReference type="PROSITE-ProRule" id="PRU00335"/>
    </source>
</evidence>
<dbReference type="SUPFAM" id="SSF46689">
    <property type="entry name" value="Homeodomain-like"/>
    <property type="match status" value="1"/>
</dbReference>
<keyword evidence="1" id="KW-0805">Transcription regulation</keyword>
<feature type="domain" description="HTH tetR-type" evidence="5">
    <location>
        <begin position="14"/>
        <end position="74"/>
    </location>
</feature>
<dbReference type="Proteomes" id="UP001500542">
    <property type="component" value="Unassembled WGS sequence"/>
</dbReference>
<evidence type="ECO:0000256" key="3">
    <source>
        <dbReference type="ARBA" id="ARBA00023163"/>
    </source>
</evidence>
<evidence type="ECO:0000259" key="5">
    <source>
        <dbReference type="PROSITE" id="PS50977"/>
    </source>
</evidence>
<dbReference type="Pfam" id="PF00440">
    <property type="entry name" value="TetR_N"/>
    <property type="match status" value="1"/>
</dbReference>
<dbReference type="Gene3D" id="1.10.10.60">
    <property type="entry name" value="Homeodomain-like"/>
    <property type="match status" value="1"/>
</dbReference>
<proteinExistence type="predicted"/>
<evidence type="ECO:0000313" key="7">
    <source>
        <dbReference type="Proteomes" id="UP001500542"/>
    </source>
</evidence>
<sequence length="203" mass="22973">MDLETEPVRRRRGAELEQALLAAAWDELIETGYAALTIDAVAHRAGTSRPVIYRRWPTKADLVRAAVDHRMLRDLPLPPDTGSLRGDLIELMHFANQHRAGFTVLLTYYLGPYFQETGTSPADLRENAFQDRATGTDVILDRAAARGELDPACLTPRIRSLPFDLYRHEALMTLKPVPDDVITEIVDEIFLPLVRSIERERSR</sequence>
<evidence type="ECO:0000313" key="6">
    <source>
        <dbReference type="EMBL" id="GAA0956153.1"/>
    </source>
</evidence>
<dbReference type="EMBL" id="BAAAHK010000017">
    <property type="protein sequence ID" value="GAA0956153.1"/>
    <property type="molecule type" value="Genomic_DNA"/>
</dbReference>
<gene>
    <name evidence="6" type="ORF">GCM10009554_65170</name>
</gene>
<organism evidence="6 7">
    <name type="scientific">Kribbella koreensis</name>
    <dbReference type="NCBI Taxonomy" id="57909"/>
    <lineage>
        <taxon>Bacteria</taxon>
        <taxon>Bacillati</taxon>
        <taxon>Actinomycetota</taxon>
        <taxon>Actinomycetes</taxon>
        <taxon>Propionibacteriales</taxon>
        <taxon>Kribbellaceae</taxon>
        <taxon>Kribbella</taxon>
    </lineage>
</organism>
<keyword evidence="7" id="KW-1185">Reference proteome</keyword>
<accession>A0ABP4BYL1</accession>
<protein>
    <submittedName>
        <fullName evidence="6">TetR/AcrR family transcriptional regulator</fullName>
    </submittedName>
</protein>
<dbReference type="InterPro" id="IPR011075">
    <property type="entry name" value="TetR_C"/>
</dbReference>
<dbReference type="PANTHER" id="PTHR30055:SF148">
    <property type="entry name" value="TETR-FAMILY TRANSCRIPTIONAL REGULATOR"/>
    <property type="match status" value="1"/>
</dbReference>
<dbReference type="Gene3D" id="1.10.357.10">
    <property type="entry name" value="Tetracycline Repressor, domain 2"/>
    <property type="match status" value="1"/>
</dbReference>
<evidence type="ECO:0000256" key="2">
    <source>
        <dbReference type="ARBA" id="ARBA00023125"/>
    </source>
</evidence>
<dbReference type="PANTHER" id="PTHR30055">
    <property type="entry name" value="HTH-TYPE TRANSCRIPTIONAL REGULATOR RUTR"/>
    <property type="match status" value="1"/>
</dbReference>
<dbReference type="InterPro" id="IPR001647">
    <property type="entry name" value="HTH_TetR"/>
</dbReference>
<comment type="caution">
    <text evidence="6">The sequence shown here is derived from an EMBL/GenBank/DDBJ whole genome shotgun (WGS) entry which is preliminary data.</text>
</comment>
<reference evidence="7" key="1">
    <citation type="journal article" date="2019" name="Int. J. Syst. Evol. Microbiol.">
        <title>The Global Catalogue of Microorganisms (GCM) 10K type strain sequencing project: providing services to taxonomists for standard genome sequencing and annotation.</title>
        <authorList>
            <consortium name="The Broad Institute Genomics Platform"/>
            <consortium name="The Broad Institute Genome Sequencing Center for Infectious Disease"/>
            <person name="Wu L."/>
            <person name="Ma J."/>
        </authorList>
    </citation>
    <scope>NUCLEOTIDE SEQUENCE [LARGE SCALE GENOMIC DNA]</scope>
    <source>
        <strain evidence="7">JCM 10977</strain>
    </source>
</reference>
<dbReference type="PRINTS" id="PR00455">
    <property type="entry name" value="HTHTETR"/>
</dbReference>
<name>A0ABP4BYL1_9ACTN</name>
<feature type="DNA-binding region" description="H-T-H motif" evidence="4">
    <location>
        <begin position="37"/>
        <end position="56"/>
    </location>
</feature>
<dbReference type="InterPro" id="IPR050109">
    <property type="entry name" value="HTH-type_TetR-like_transc_reg"/>
</dbReference>
<evidence type="ECO:0000256" key="1">
    <source>
        <dbReference type="ARBA" id="ARBA00023015"/>
    </source>
</evidence>
<keyword evidence="2 4" id="KW-0238">DNA-binding</keyword>
<dbReference type="Pfam" id="PF16859">
    <property type="entry name" value="TetR_C_11"/>
    <property type="match status" value="1"/>
</dbReference>
<dbReference type="PROSITE" id="PS50977">
    <property type="entry name" value="HTH_TETR_2"/>
    <property type="match status" value="1"/>
</dbReference>
<keyword evidence="3" id="KW-0804">Transcription</keyword>
<dbReference type="InterPro" id="IPR009057">
    <property type="entry name" value="Homeodomain-like_sf"/>
</dbReference>
<dbReference type="InterPro" id="IPR036271">
    <property type="entry name" value="Tet_transcr_reg_TetR-rel_C_sf"/>
</dbReference>
<dbReference type="RefSeq" id="WP_343979076.1">
    <property type="nucleotide sequence ID" value="NZ_BAAAHK010000017.1"/>
</dbReference>